<dbReference type="STRING" id="1123281.SAMN02745180_02366"/>
<protein>
    <submittedName>
        <fullName evidence="1">Uncharacterized protein</fullName>
    </submittedName>
</protein>
<gene>
    <name evidence="1" type="ORF">SAMN02745180_02366</name>
</gene>
<keyword evidence="2" id="KW-1185">Reference proteome</keyword>
<sequence length="79" mass="8844">MLLMIRIRENGSVSKEITSFSSAHRDKIISPSTYIYLEKGSSQSPVINAKSNEGVEVILCFNNRDFGIVNSLDILEGYF</sequence>
<proteinExistence type="predicted"/>
<evidence type="ECO:0000313" key="1">
    <source>
        <dbReference type="EMBL" id="SHI14172.1"/>
    </source>
</evidence>
<accession>A0A1M5YQ19</accession>
<reference evidence="1 2" key="1">
    <citation type="submission" date="2016-11" db="EMBL/GenBank/DDBJ databases">
        <authorList>
            <person name="Jaros S."/>
            <person name="Januszkiewicz K."/>
            <person name="Wedrychowicz H."/>
        </authorList>
    </citation>
    <scope>NUCLEOTIDE SEQUENCE [LARGE SCALE GENOMIC DNA]</scope>
    <source>
        <strain evidence="1 2">DSM 13106</strain>
    </source>
</reference>
<name>A0A1M5YQ19_9FIRM</name>
<dbReference type="RefSeq" id="WP_072745001.1">
    <property type="nucleotide sequence ID" value="NZ_FQXR01000014.1"/>
</dbReference>
<organism evidence="1 2">
    <name type="scientific">Sporanaerobacter acetigenes DSM 13106</name>
    <dbReference type="NCBI Taxonomy" id="1123281"/>
    <lineage>
        <taxon>Bacteria</taxon>
        <taxon>Bacillati</taxon>
        <taxon>Bacillota</taxon>
        <taxon>Tissierellia</taxon>
        <taxon>Tissierellales</taxon>
        <taxon>Sporanaerobacteraceae</taxon>
        <taxon>Sporanaerobacter</taxon>
    </lineage>
</organism>
<dbReference type="AlphaFoldDB" id="A0A1M5YQ19"/>
<dbReference type="EMBL" id="FQXR01000014">
    <property type="protein sequence ID" value="SHI14172.1"/>
    <property type="molecule type" value="Genomic_DNA"/>
</dbReference>
<dbReference type="Proteomes" id="UP000184389">
    <property type="component" value="Unassembled WGS sequence"/>
</dbReference>
<evidence type="ECO:0000313" key="2">
    <source>
        <dbReference type="Proteomes" id="UP000184389"/>
    </source>
</evidence>